<dbReference type="Gene3D" id="3.40.50.720">
    <property type="entry name" value="NAD(P)-binding Rossmann-like Domain"/>
    <property type="match status" value="1"/>
</dbReference>
<comment type="caution">
    <text evidence="3">The sequence shown here is derived from an EMBL/GenBank/DDBJ whole genome shotgun (WGS) entry which is preliminary data.</text>
</comment>
<evidence type="ECO:0000313" key="4">
    <source>
        <dbReference type="Proteomes" id="UP000648075"/>
    </source>
</evidence>
<dbReference type="CDD" id="cd05233">
    <property type="entry name" value="SDR_c"/>
    <property type="match status" value="1"/>
</dbReference>
<comment type="similarity">
    <text evidence="1">Belongs to the short-chain dehydrogenases/reductases (SDR) family.</text>
</comment>
<protein>
    <submittedName>
        <fullName evidence="3">Short-chain dehydrogenase</fullName>
    </submittedName>
</protein>
<dbReference type="FunFam" id="3.40.50.720:FF:000084">
    <property type="entry name" value="Short-chain dehydrogenase reductase"/>
    <property type="match status" value="1"/>
</dbReference>
<dbReference type="GO" id="GO:0016491">
    <property type="term" value="F:oxidoreductase activity"/>
    <property type="evidence" value="ECO:0007669"/>
    <property type="project" value="UniProtKB-KW"/>
</dbReference>
<dbReference type="RefSeq" id="WP_189620177.1">
    <property type="nucleotide sequence ID" value="NZ_BMZA01000002.1"/>
</dbReference>
<accession>A0A918UEP8</accession>
<dbReference type="PRINTS" id="PR00080">
    <property type="entry name" value="SDRFAMILY"/>
</dbReference>
<gene>
    <name evidence="3" type="ORF">GCM10011614_11820</name>
</gene>
<keyword evidence="4" id="KW-1185">Reference proteome</keyword>
<dbReference type="AlphaFoldDB" id="A0A918UEP8"/>
<proteinExistence type="inferred from homology"/>
<dbReference type="PROSITE" id="PS00061">
    <property type="entry name" value="ADH_SHORT"/>
    <property type="match status" value="1"/>
</dbReference>
<evidence type="ECO:0000256" key="2">
    <source>
        <dbReference type="ARBA" id="ARBA00023002"/>
    </source>
</evidence>
<dbReference type="InterPro" id="IPR051122">
    <property type="entry name" value="SDR_DHRS6-like"/>
</dbReference>
<dbReference type="InterPro" id="IPR002347">
    <property type="entry name" value="SDR_fam"/>
</dbReference>
<dbReference type="PRINTS" id="PR00081">
    <property type="entry name" value="GDHRDH"/>
</dbReference>
<sequence>MTVPLVDLGGMHIVLVGGGGDIGTAMARQFVELGAQLRVFDRDAAALDRLRETLGAPAQIEVRVVDVTDETSMRAAFAAAGDRIDGLVNAAGIENPPMPIEDFDLAMFRKVMDVNVTGLFLGLKYGVPRMAGAGGSIVNLGSTGGIKGAALVSAYVASKHAVIGLTRSAAVECGPRGIRVNAVCPGPIEGRMIDAIYGSSPGQPSEQARARMAQMPSRRFGRADEVAGLTAFLLSPASGFINGALYPIDGGISAI</sequence>
<reference evidence="3" key="2">
    <citation type="submission" date="2020-09" db="EMBL/GenBank/DDBJ databases">
        <authorList>
            <person name="Sun Q."/>
            <person name="Kim S."/>
        </authorList>
    </citation>
    <scope>NUCLEOTIDE SEQUENCE</scope>
    <source>
        <strain evidence="3">KCTC 32255</strain>
    </source>
</reference>
<dbReference type="Pfam" id="PF13561">
    <property type="entry name" value="adh_short_C2"/>
    <property type="match status" value="1"/>
</dbReference>
<dbReference type="PANTHER" id="PTHR43477:SF1">
    <property type="entry name" value="DIHYDROANTICAPSIN 7-DEHYDROGENASE"/>
    <property type="match status" value="1"/>
</dbReference>
<reference evidence="3" key="1">
    <citation type="journal article" date="2014" name="Int. J. Syst. Evol. Microbiol.">
        <title>Complete genome sequence of Corynebacterium casei LMG S-19264T (=DSM 44701T), isolated from a smear-ripened cheese.</title>
        <authorList>
            <consortium name="US DOE Joint Genome Institute (JGI-PGF)"/>
            <person name="Walter F."/>
            <person name="Albersmeier A."/>
            <person name="Kalinowski J."/>
            <person name="Ruckert C."/>
        </authorList>
    </citation>
    <scope>NUCLEOTIDE SEQUENCE</scope>
    <source>
        <strain evidence="3">KCTC 32255</strain>
    </source>
</reference>
<dbReference type="EMBL" id="BMZA01000002">
    <property type="protein sequence ID" value="GGY98319.1"/>
    <property type="molecule type" value="Genomic_DNA"/>
</dbReference>
<dbReference type="InterPro" id="IPR020904">
    <property type="entry name" value="Sc_DH/Rdtase_CS"/>
</dbReference>
<evidence type="ECO:0000313" key="3">
    <source>
        <dbReference type="EMBL" id="GGY98319.1"/>
    </source>
</evidence>
<dbReference type="SUPFAM" id="SSF51735">
    <property type="entry name" value="NAD(P)-binding Rossmann-fold domains"/>
    <property type="match status" value="1"/>
</dbReference>
<organism evidence="3 4">
    <name type="scientific">Novosphingobium colocasiae</name>
    <dbReference type="NCBI Taxonomy" id="1256513"/>
    <lineage>
        <taxon>Bacteria</taxon>
        <taxon>Pseudomonadati</taxon>
        <taxon>Pseudomonadota</taxon>
        <taxon>Alphaproteobacteria</taxon>
        <taxon>Sphingomonadales</taxon>
        <taxon>Sphingomonadaceae</taxon>
        <taxon>Novosphingobium</taxon>
    </lineage>
</organism>
<name>A0A918UEP8_9SPHN</name>
<evidence type="ECO:0000256" key="1">
    <source>
        <dbReference type="ARBA" id="ARBA00006484"/>
    </source>
</evidence>
<dbReference type="InterPro" id="IPR036291">
    <property type="entry name" value="NAD(P)-bd_dom_sf"/>
</dbReference>
<dbReference type="Proteomes" id="UP000648075">
    <property type="component" value="Unassembled WGS sequence"/>
</dbReference>
<dbReference type="PANTHER" id="PTHR43477">
    <property type="entry name" value="DIHYDROANTICAPSIN 7-DEHYDROGENASE"/>
    <property type="match status" value="1"/>
</dbReference>
<keyword evidence="2" id="KW-0560">Oxidoreductase</keyword>